<evidence type="ECO:0000313" key="2">
    <source>
        <dbReference type="Proteomes" id="UP000319801"/>
    </source>
</evidence>
<dbReference type="Proteomes" id="UP000319801">
    <property type="component" value="Unassembled WGS sequence"/>
</dbReference>
<keyword evidence="2" id="KW-1185">Reference proteome</keyword>
<reference evidence="1 2" key="1">
    <citation type="journal article" date="2019" name="Genome Biol. Evol.">
        <title>Whole-Genome Sequencing of the Giant Devil Catfish, Bagarius yarrelli.</title>
        <authorList>
            <person name="Jiang W."/>
            <person name="Lv Y."/>
            <person name="Cheng L."/>
            <person name="Yang K."/>
            <person name="Chao B."/>
            <person name="Wang X."/>
            <person name="Li Y."/>
            <person name="Pan X."/>
            <person name="You X."/>
            <person name="Zhang Y."/>
            <person name="Yang J."/>
            <person name="Li J."/>
            <person name="Zhang X."/>
            <person name="Liu S."/>
            <person name="Sun C."/>
            <person name="Yang J."/>
            <person name="Shi Q."/>
        </authorList>
    </citation>
    <scope>NUCLEOTIDE SEQUENCE [LARGE SCALE GENOMIC DNA]</scope>
    <source>
        <strain evidence="1">JWS20170419001</strain>
        <tissue evidence="1">Muscle</tissue>
    </source>
</reference>
<comment type="caution">
    <text evidence="1">The sequence shown here is derived from an EMBL/GenBank/DDBJ whole genome shotgun (WGS) entry which is preliminary data.</text>
</comment>
<organism evidence="1 2">
    <name type="scientific">Bagarius yarrelli</name>
    <name type="common">Goonch</name>
    <name type="synonym">Bagrus yarrelli</name>
    <dbReference type="NCBI Taxonomy" id="175774"/>
    <lineage>
        <taxon>Eukaryota</taxon>
        <taxon>Metazoa</taxon>
        <taxon>Chordata</taxon>
        <taxon>Craniata</taxon>
        <taxon>Vertebrata</taxon>
        <taxon>Euteleostomi</taxon>
        <taxon>Actinopterygii</taxon>
        <taxon>Neopterygii</taxon>
        <taxon>Teleostei</taxon>
        <taxon>Ostariophysi</taxon>
        <taxon>Siluriformes</taxon>
        <taxon>Sisoridae</taxon>
        <taxon>Sisorinae</taxon>
        <taxon>Bagarius</taxon>
    </lineage>
</organism>
<dbReference type="AlphaFoldDB" id="A0A556U4G9"/>
<evidence type="ECO:0000313" key="1">
    <source>
        <dbReference type="EMBL" id="TSM60551.1"/>
    </source>
</evidence>
<protein>
    <submittedName>
        <fullName evidence="1">Uncharacterized protein</fullName>
    </submittedName>
</protein>
<name>A0A556U4G9_BAGYA</name>
<dbReference type="EMBL" id="VCAZ01000047">
    <property type="protein sequence ID" value="TSM60551.1"/>
    <property type="molecule type" value="Genomic_DNA"/>
</dbReference>
<accession>A0A556U4G9</accession>
<sequence>MSQRFTCKVRKRSDRLIEVPSCLGLYLSGCLSDRGETSKPNKTACDLRPAQGDSMLKGEVRGEEEDALLHLSSLAEMTDGRRYGRKKKRAGEEEMVEILEVERLWRGAMLEESKEILANTELIPTLWTEGVDLKGGVRLGRICKHPF</sequence>
<gene>
    <name evidence="1" type="ORF">Baya_8623</name>
</gene>
<proteinExistence type="predicted"/>